<reference evidence="1" key="2">
    <citation type="submission" date="2015-03" db="UniProtKB">
        <authorList>
            <consortium name="EnsemblPlants"/>
        </authorList>
    </citation>
    <scope>IDENTIFICATION</scope>
</reference>
<reference evidence="1 2" key="1">
    <citation type="journal article" date="2014" name="Genome Biol.">
        <title>Transcriptome and methylome profiling reveals relics of genome dominance in the mesopolyploid Brassica oleracea.</title>
        <authorList>
            <person name="Parkin I.A."/>
            <person name="Koh C."/>
            <person name="Tang H."/>
            <person name="Robinson S.J."/>
            <person name="Kagale S."/>
            <person name="Clarke W.E."/>
            <person name="Town C.D."/>
            <person name="Nixon J."/>
            <person name="Krishnakumar V."/>
            <person name="Bidwell S.L."/>
            <person name="Denoeud F."/>
            <person name="Belcram H."/>
            <person name="Links M.G."/>
            <person name="Just J."/>
            <person name="Clarke C."/>
            <person name="Bender T."/>
            <person name="Huebert T."/>
            <person name="Mason A.S."/>
            <person name="Pires J.C."/>
            <person name="Barker G."/>
            <person name="Moore J."/>
            <person name="Walley P.G."/>
            <person name="Manoli S."/>
            <person name="Batley J."/>
            <person name="Edwards D."/>
            <person name="Nelson M.N."/>
            <person name="Wang X."/>
            <person name="Paterson A.H."/>
            <person name="King G."/>
            <person name="Bancroft I."/>
            <person name="Chalhoub B."/>
            <person name="Sharpe A.G."/>
        </authorList>
    </citation>
    <scope>NUCLEOTIDE SEQUENCE</scope>
    <source>
        <strain evidence="1 2">cv. TO1000</strain>
    </source>
</reference>
<organism evidence="1 2">
    <name type="scientific">Brassica oleracea var. oleracea</name>
    <dbReference type="NCBI Taxonomy" id="109376"/>
    <lineage>
        <taxon>Eukaryota</taxon>
        <taxon>Viridiplantae</taxon>
        <taxon>Streptophyta</taxon>
        <taxon>Embryophyta</taxon>
        <taxon>Tracheophyta</taxon>
        <taxon>Spermatophyta</taxon>
        <taxon>Magnoliopsida</taxon>
        <taxon>eudicotyledons</taxon>
        <taxon>Gunneridae</taxon>
        <taxon>Pentapetalae</taxon>
        <taxon>rosids</taxon>
        <taxon>malvids</taxon>
        <taxon>Brassicales</taxon>
        <taxon>Brassicaceae</taxon>
        <taxon>Brassiceae</taxon>
        <taxon>Brassica</taxon>
    </lineage>
</organism>
<dbReference type="AlphaFoldDB" id="A0A0D3CBB2"/>
<proteinExistence type="predicted"/>
<protein>
    <submittedName>
        <fullName evidence="1">Uncharacterized protein</fullName>
    </submittedName>
</protein>
<dbReference type="Gramene" id="Bo5g025740.1">
    <property type="protein sequence ID" value="Bo5g025740.1"/>
    <property type="gene ID" value="Bo5g025740"/>
</dbReference>
<dbReference type="HOGENOM" id="CLU_1154212_0_0_1"/>
<name>A0A0D3CBB2_BRAOL</name>
<sequence>VAYVPRSLQEIIKALAAKAVSELPSSSGLKAQTKLTRNSITKDEENREKLAGGLKGRYVASRSKPRRVLLVFNGKSQRKLRLRRNEKRFDEDSKENAKEEFSEKLIRVLAWSLRSDRAVVATSRPSCVRARSLRSDRARLELGRYVEIDPCACLVATSITKDEENTEKVEENTEKLLIDFGLNCMKGCLRTPFEDQAERSSRVNQEIELLVRVRLVIGCQSWKHSMSRIMLRVSKCREFSV</sequence>
<evidence type="ECO:0000313" key="2">
    <source>
        <dbReference type="Proteomes" id="UP000032141"/>
    </source>
</evidence>
<dbReference type="Proteomes" id="UP000032141">
    <property type="component" value="Chromosome C5"/>
</dbReference>
<evidence type="ECO:0000313" key="1">
    <source>
        <dbReference type="EnsemblPlants" id="Bo5g025740.1"/>
    </source>
</evidence>
<keyword evidence="2" id="KW-1185">Reference proteome</keyword>
<dbReference type="EnsemblPlants" id="Bo5g025740.1">
    <property type="protein sequence ID" value="Bo5g025740.1"/>
    <property type="gene ID" value="Bo5g025740"/>
</dbReference>
<accession>A0A0D3CBB2</accession>